<dbReference type="Gene3D" id="1.25.40.90">
    <property type="match status" value="1"/>
</dbReference>
<sequence>MPSWPPAGNFLLCNSEGHINSETGSGRRKPFALPAGGQAAVPGPVGCTGRSWFLYLCRRPSTDRAATMDEAAARDKRSQEIEKEYLSSLADLNVNSKPLINMLTILAEENVEYAQVIVKSVENHLAQVGPEVKLPILYLVDSIVKNVGKQYQSLFSQVIVNMFCGVFETVRNTEGDETT</sequence>
<evidence type="ECO:0000313" key="4">
    <source>
        <dbReference type="Proteomes" id="UP000000673"/>
    </source>
</evidence>
<dbReference type="VEuPathDB" id="VectorBase:ADAR2_003388"/>
<organism evidence="2">
    <name type="scientific">Anopheles darlingi</name>
    <name type="common">Mosquito</name>
    <dbReference type="NCBI Taxonomy" id="43151"/>
    <lineage>
        <taxon>Eukaryota</taxon>
        <taxon>Metazoa</taxon>
        <taxon>Ecdysozoa</taxon>
        <taxon>Arthropoda</taxon>
        <taxon>Hexapoda</taxon>
        <taxon>Insecta</taxon>
        <taxon>Pterygota</taxon>
        <taxon>Neoptera</taxon>
        <taxon>Endopterygota</taxon>
        <taxon>Diptera</taxon>
        <taxon>Nematocera</taxon>
        <taxon>Culicoidea</taxon>
        <taxon>Culicidae</taxon>
        <taxon>Anophelinae</taxon>
        <taxon>Anopheles</taxon>
    </lineage>
</organism>
<dbReference type="STRING" id="43151.W5J6U5"/>
<dbReference type="InterPro" id="IPR047415">
    <property type="entry name" value="Pcf11_CID"/>
</dbReference>
<dbReference type="InterPro" id="IPR008942">
    <property type="entry name" value="ENTH_VHS"/>
</dbReference>
<name>W5J6U5_ANODA</name>
<dbReference type="PANTHER" id="PTHR15921">
    <property type="entry name" value="PRE-MRNA CLEAVAGE COMPLEX II"/>
    <property type="match status" value="1"/>
</dbReference>
<evidence type="ECO:0000259" key="1">
    <source>
        <dbReference type="PROSITE" id="PS51391"/>
    </source>
</evidence>
<dbReference type="Pfam" id="PF04818">
    <property type="entry name" value="CID"/>
    <property type="match status" value="1"/>
</dbReference>
<dbReference type="GO" id="GO:0005849">
    <property type="term" value="C:mRNA cleavage factor complex"/>
    <property type="evidence" value="ECO:0007669"/>
    <property type="project" value="TreeGrafter"/>
</dbReference>
<dbReference type="InterPro" id="IPR045154">
    <property type="entry name" value="PCF11-like"/>
</dbReference>
<reference evidence="2" key="3">
    <citation type="journal article" date="2013" name="Nucleic Acids Res.">
        <title>The genome of Anopheles darlingi, the main neotropical malaria vector.</title>
        <authorList>
            <person name="Marinotti O."/>
            <person name="Cerqueira G.C."/>
            <person name="de Almeida L.G."/>
            <person name="Ferro M.I."/>
            <person name="Loreto E.L."/>
            <person name="Zaha A."/>
            <person name="Teixeira S.M."/>
            <person name="Wespiser A.R."/>
            <person name="Almeida E Silva A."/>
            <person name="Schlindwein A.D."/>
            <person name="Pacheco A.C."/>
            <person name="Silva A.L."/>
            <person name="Graveley B.R."/>
            <person name="Walenz B.P."/>
            <person name="Lima Bde A."/>
            <person name="Ribeiro C.A."/>
            <person name="Nunes-Silva C.G."/>
            <person name="de Carvalho C.R."/>
            <person name="Soares C.M."/>
            <person name="de Menezes C.B."/>
            <person name="Matiolli C."/>
            <person name="Caffrey D."/>
            <person name="Araujo D.A."/>
            <person name="de Oliveira D.M."/>
            <person name="Golenbock D."/>
            <person name="Grisard E.C."/>
            <person name="Fantinatti-Garboggini F."/>
            <person name="de Carvalho F.M."/>
            <person name="Barcellos F.G."/>
            <person name="Prosdocimi F."/>
            <person name="May G."/>
            <person name="Azevedo Junior G.M."/>
            <person name="Guimaraes G.M."/>
            <person name="Goldman G.H."/>
            <person name="Padilha I.Q."/>
            <person name="Batista Jda S."/>
            <person name="Ferro J.A."/>
            <person name="Ribeiro J.M."/>
            <person name="Fietto J.L."/>
            <person name="Dabbas K.M."/>
            <person name="Cerdeira L."/>
            <person name="Agnez-Lima L.F."/>
            <person name="Brocchi M."/>
            <person name="de Carvalho M.O."/>
            <person name="Teixeira Mde M."/>
            <person name="Diniz Maia Mde M."/>
            <person name="Goldman M.H."/>
            <person name="Cruz Schneider M.P."/>
            <person name="Felipe M.S."/>
            <person name="Hungria M."/>
            <person name="Nicolas M.F."/>
            <person name="Pereira M."/>
            <person name="Montes M.A."/>
            <person name="Cantao M.E."/>
            <person name="Vincentz M."/>
            <person name="Rafael M.S."/>
            <person name="Silverman N."/>
            <person name="Stoco P.H."/>
            <person name="Souza R.C."/>
            <person name="Vicentini R."/>
            <person name="Gazzinelli R.T."/>
            <person name="Neves Rde O."/>
            <person name="Silva R."/>
            <person name="Astolfi-Filho S."/>
            <person name="Maciel T.E."/>
            <person name="Urmenyi T.P."/>
            <person name="Tadei W.P."/>
            <person name="Camargo E.P."/>
            <person name="de Vasconcelos A.T."/>
        </authorList>
    </citation>
    <scope>NUCLEOTIDE SEQUENCE</scope>
</reference>
<dbReference type="InterPro" id="IPR006569">
    <property type="entry name" value="CID_dom"/>
</dbReference>
<dbReference type="PROSITE" id="PS51391">
    <property type="entry name" value="CID"/>
    <property type="match status" value="1"/>
</dbReference>
<dbReference type="EMBL" id="ADMH02002066">
    <property type="protein sequence ID" value="ETN59706.1"/>
    <property type="molecule type" value="Genomic_DNA"/>
</dbReference>
<dbReference type="GO" id="GO:0000993">
    <property type="term" value="F:RNA polymerase II complex binding"/>
    <property type="evidence" value="ECO:0007669"/>
    <property type="project" value="InterPro"/>
</dbReference>
<dbReference type="SMART" id="SM00582">
    <property type="entry name" value="RPR"/>
    <property type="match status" value="1"/>
</dbReference>
<protein>
    <recommendedName>
        <fullName evidence="1">CID domain-containing protein</fullName>
    </recommendedName>
</protein>
<dbReference type="SUPFAM" id="SSF48464">
    <property type="entry name" value="ENTH/VHS domain"/>
    <property type="match status" value="1"/>
</dbReference>
<dbReference type="GO" id="GO:0031124">
    <property type="term" value="P:mRNA 3'-end processing"/>
    <property type="evidence" value="ECO:0007669"/>
    <property type="project" value="InterPro"/>
</dbReference>
<feature type="domain" description="CID" evidence="1">
    <location>
        <begin position="77"/>
        <end position="179"/>
    </location>
</feature>
<reference evidence="2 4" key="1">
    <citation type="journal article" date="2010" name="BMC Genomics">
        <title>Combination of measures distinguishes pre-miRNAs from other stem-loops in the genome of the newly sequenced Anopheles darlingi.</title>
        <authorList>
            <person name="Mendes N.D."/>
            <person name="Freitas A.T."/>
            <person name="Vasconcelos A.T."/>
            <person name="Sagot M.F."/>
        </authorList>
    </citation>
    <scope>NUCLEOTIDE SEQUENCE</scope>
</reference>
<keyword evidence="4" id="KW-1185">Reference proteome</keyword>
<reference evidence="3" key="4">
    <citation type="submission" date="2015-06" db="UniProtKB">
        <authorList>
            <consortium name="EnsemblMetazoa"/>
        </authorList>
    </citation>
    <scope>IDENTIFICATION</scope>
</reference>
<proteinExistence type="predicted"/>
<dbReference type="AlphaFoldDB" id="W5J6U5"/>
<evidence type="ECO:0000313" key="3">
    <source>
        <dbReference type="EnsemblMetazoa" id="ADAC008691-PA"/>
    </source>
</evidence>
<dbReference type="PANTHER" id="PTHR15921:SF3">
    <property type="entry name" value="PRE-MRNA CLEAVAGE COMPLEX 2 PROTEIN PCF11"/>
    <property type="match status" value="1"/>
</dbReference>
<dbReference type="HOGENOM" id="CLU_1504693_0_0_1"/>
<dbReference type="VEuPathDB" id="VectorBase:ADAC008691"/>
<evidence type="ECO:0000313" key="2">
    <source>
        <dbReference type="EMBL" id="ETN59706.1"/>
    </source>
</evidence>
<dbReference type="EnsemblMetazoa" id="ADAC008691-RA">
    <property type="protein sequence ID" value="ADAC008691-PA"/>
    <property type="gene ID" value="ADAC008691"/>
</dbReference>
<dbReference type="CDD" id="cd16982">
    <property type="entry name" value="CID_Pcf11"/>
    <property type="match status" value="1"/>
</dbReference>
<dbReference type="Proteomes" id="UP000000673">
    <property type="component" value="Unassembled WGS sequence"/>
</dbReference>
<dbReference type="eggNOG" id="KOG2071">
    <property type="taxonomic scope" value="Eukaryota"/>
</dbReference>
<dbReference type="GO" id="GO:0005737">
    <property type="term" value="C:cytoplasm"/>
    <property type="evidence" value="ECO:0007669"/>
    <property type="project" value="TreeGrafter"/>
</dbReference>
<accession>W5J6U5</accession>
<gene>
    <name evidence="2" type="ORF">AND_008691</name>
</gene>
<reference evidence="2" key="2">
    <citation type="submission" date="2010-05" db="EMBL/GenBank/DDBJ databases">
        <authorList>
            <person name="Almeida L.G."/>
            <person name="Nicolas M.F."/>
            <person name="Souza R.C."/>
            <person name="Vasconcelos A.T.R."/>
        </authorList>
    </citation>
    <scope>NUCLEOTIDE SEQUENCE</scope>
</reference>
<dbReference type="GO" id="GO:0003729">
    <property type="term" value="F:mRNA binding"/>
    <property type="evidence" value="ECO:0007669"/>
    <property type="project" value="InterPro"/>
</dbReference>
<dbReference type="GO" id="GO:0006369">
    <property type="term" value="P:termination of RNA polymerase II transcription"/>
    <property type="evidence" value="ECO:0007669"/>
    <property type="project" value="InterPro"/>
</dbReference>